<dbReference type="Pfam" id="PF00550">
    <property type="entry name" value="PP-binding"/>
    <property type="match status" value="1"/>
</dbReference>
<reference evidence="3 5" key="2">
    <citation type="submission" date="2016-06" db="EMBL/GenBank/DDBJ databases">
        <title>Genome sequence of Oerskovia enterophila DSM 43852.</title>
        <authorList>
            <person name="Poehlein A."/>
            <person name="Jag V."/>
            <person name="Bengelsdorf F.R."/>
            <person name="Daniel R."/>
            <person name="Duerre P."/>
        </authorList>
    </citation>
    <scope>NUCLEOTIDE SEQUENCE [LARGE SCALE GENOMIC DNA]</scope>
    <source>
        <strain evidence="3 5">DSM 43852</strain>
    </source>
</reference>
<evidence type="ECO:0000259" key="1">
    <source>
        <dbReference type="PROSITE" id="PS50075"/>
    </source>
</evidence>
<evidence type="ECO:0000313" key="4">
    <source>
        <dbReference type="Proteomes" id="UP000076447"/>
    </source>
</evidence>
<dbReference type="InterPro" id="IPR009081">
    <property type="entry name" value="PP-bd_ACP"/>
</dbReference>
<dbReference type="AlphaFoldDB" id="A0A163T4M0"/>
<name>A0A163T4M0_9CELL</name>
<organism evidence="2 4">
    <name type="scientific">Oerskovia enterophila</name>
    <dbReference type="NCBI Taxonomy" id="43678"/>
    <lineage>
        <taxon>Bacteria</taxon>
        <taxon>Bacillati</taxon>
        <taxon>Actinomycetota</taxon>
        <taxon>Actinomycetes</taxon>
        <taxon>Micrococcales</taxon>
        <taxon>Cellulomonadaceae</taxon>
        <taxon>Oerskovia</taxon>
    </lineage>
</organism>
<dbReference type="Proteomes" id="UP000076447">
    <property type="component" value="Unassembled WGS sequence"/>
</dbReference>
<dbReference type="Gene3D" id="1.10.1200.10">
    <property type="entry name" value="ACP-like"/>
    <property type="match status" value="1"/>
</dbReference>
<keyword evidence="5" id="KW-1185">Reference proteome</keyword>
<dbReference type="SUPFAM" id="SSF47336">
    <property type="entry name" value="ACP-like"/>
    <property type="match status" value="1"/>
</dbReference>
<evidence type="ECO:0000313" key="2">
    <source>
        <dbReference type="EMBL" id="KZM37090.1"/>
    </source>
</evidence>
<dbReference type="STRING" id="43678.OJAG_02200"/>
<dbReference type="GO" id="GO:0008908">
    <property type="term" value="F:isochorismatase activity"/>
    <property type="evidence" value="ECO:0007669"/>
    <property type="project" value="UniProtKB-EC"/>
</dbReference>
<evidence type="ECO:0000313" key="3">
    <source>
        <dbReference type="EMBL" id="OCI29837.1"/>
    </source>
</evidence>
<proteinExistence type="predicted"/>
<keyword evidence="2" id="KW-0378">Hydrolase</keyword>
<sequence>MTATTRPPVPTREQALADLVDVLGVGGSAAHEIGLDDDLTDHGLDSVRLMALLERWRAAGWPVEFAQVAVEPTLRGALRALGVPTP</sequence>
<comment type="caution">
    <text evidence="2">The sequence shown here is derived from an EMBL/GenBank/DDBJ whole genome shotgun (WGS) entry which is preliminary data.</text>
</comment>
<dbReference type="PATRIC" id="fig|43678.3.peg.233"/>
<dbReference type="EC" id="3.3.2.1" evidence="2"/>
<feature type="domain" description="Carrier" evidence="1">
    <location>
        <begin position="9"/>
        <end position="86"/>
    </location>
</feature>
<dbReference type="InterPro" id="IPR036736">
    <property type="entry name" value="ACP-like_sf"/>
</dbReference>
<dbReference type="Proteomes" id="UP000093412">
    <property type="component" value="Unassembled WGS sequence"/>
</dbReference>
<reference evidence="2 4" key="1">
    <citation type="submission" date="2016-01" db="EMBL/GenBank/DDBJ databases">
        <title>Genome sequence of Oerskovia enterophila VJag, an agar and cellulose degrading bacterium.</title>
        <authorList>
            <person name="Poehlein A."/>
            <person name="Jag V."/>
            <person name="Bengelsdorf F."/>
            <person name="Duerre P."/>
            <person name="Daniel R."/>
        </authorList>
    </citation>
    <scope>NUCLEOTIDE SEQUENCE [LARGE SCALE GENOMIC DNA]</scope>
    <source>
        <strain evidence="2 4">VJag</strain>
    </source>
</reference>
<dbReference type="OrthoDB" id="2455700at2"/>
<dbReference type="EMBL" id="MAQA01000055">
    <property type="protein sequence ID" value="OCI29837.1"/>
    <property type="molecule type" value="Genomic_DNA"/>
</dbReference>
<dbReference type="EMBL" id="LRIE01000029">
    <property type="protein sequence ID" value="KZM37090.1"/>
    <property type="molecule type" value="Genomic_DNA"/>
</dbReference>
<accession>A0A163T4M0</accession>
<gene>
    <name evidence="2" type="primary">entB</name>
    <name evidence="3" type="ORF">OERS_34840</name>
    <name evidence="2" type="ORF">OJAG_02200</name>
</gene>
<evidence type="ECO:0000313" key="5">
    <source>
        <dbReference type="Proteomes" id="UP000093412"/>
    </source>
</evidence>
<dbReference type="PROSITE" id="PS50075">
    <property type="entry name" value="CARRIER"/>
    <property type="match status" value="1"/>
</dbReference>
<dbReference type="RefSeq" id="WP_056645318.1">
    <property type="nucleotide sequence ID" value="NZ_JBEPRG010000026.1"/>
</dbReference>
<protein>
    <submittedName>
        <fullName evidence="2">Isochorismatase</fullName>
        <ecNumber evidence="2">3.3.2.1</ecNumber>
    </submittedName>
</protein>